<dbReference type="Pfam" id="PF14525">
    <property type="entry name" value="AraC_binding_2"/>
    <property type="match status" value="1"/>
</dbReference>
<dbReference type="Proteomes" id="UP000507979">
    <property type="component" value="Unassembled WGS sequence"/>
</dbReference>
<dbReference type="PANTHER" id="PTHR46796">
    <property type="entry name" value="HTH-TYPE TRANSCRIPTIONAL ACTIVATOR RHAS-RELATED"/>
    <property type="match status" value="1"/>
</dbReference>
<dbReference type="InterPro" id="IPR035418">
    <property type="entry name" value="AraC-bd_2"/>
</dbReference>
<evidence type="ECO:0000313" key="6">
    <source>
        <dbReference type="EMBL" id="CAB3636290.1"/>
    </source>
</evidence>
<accession>A0A6J4ZSC1</accession>
<reference evidence="6 7" key="1">
    <citation type="submission" date="2020-04" db="EMBL/GenBank/DDBJ databases">
        <authorList>
            <person name="De Canck E."/>
        </authorList>
    </citation>
    <scope>NUCLEOTIDE SEQUENCE [LARGE SCALE GENOMIC DNA]</scope>
    <source>
        <strain evidence="6 7">LMG 26845</strain>
    </source>
</reference>
<dbReference type="Gene3D" id="1.10.10.60">
    <property type="entry name" value="Homeodomain-like"/>
    <property type="match status" value="1"/>
</dbReference>
<dbReference type="Pfam" id="PF12833">
    <property type="entry name" value="HTH_18"/>
    <property type="match status" value="1"/>
</dbReference>
<evidence type="ECO:0000256" key="1">
    <source>
        <dbReference type="ARBA" id="ARBA00023015"/>
    </source>
</evidence>
<feature type="domain" description="HTH araC/xylS-type" evidence="5">
    <location>
        <begin position="214"/>
        <end position="314"/>
    </location>
</feature>
<dbReference type="SMART" id="SM00342">
    <property type="entry name" value="HTH_ARAC"/>
    <property type="match status" value="1"/>
</dbReference>
<keyword evidence="2" id="KW-0238">DNA-binding</keyword>
<dbReference type="InterPro" id="IPR018060">
    <property type="entry name" value="HTH_AraC"/>
</dbReference>
<dbReference type="PANTHER" id="PTHR46796:SF6">
    <property type="entry name" value="ARAC SUBFAMILY"/>
    <property type="match status" value="1"/>
</dbReference>
<dbReference type="RefSeq" id="WP_054460460.1">
    <property type="nucleotide sequence ID" value="NZ_CADIJR010000011.1"/>
</dbReference>
<keyword evidence="3" id="KW-0804">Transcription</keyword>
<dbReference type="GeneID" id="92897543"/>
<gene>
    <name evidence="6" type="ORF">LMG26845_01694</name>
</gene>
<keyword evidence="7" id="KW-1185">Reference proteome</keyword>
<dbReference type="GO" id="GO:0003700">
    <property type="term" value="F:DNA-binding transcription factor activity"/>
    <property type="evidence" value="ECO:0007669"/>
    <property type="project" value="InterPro"/>
</dbReference>
<evidence type="ECO:0000313" key="7">
    <source>
        <dbReference type="Proteomes" id="UP000507979"/>
    </source>
</evidence>
<name>A0A6J4ZSC1_9BURK</name>
<feature type="compositionally biased region" description="Polar residues" evidence="4">
    <location>
        <begin position="328"/>
        <end position="339"/>
    </location>
</feature>
<sequence>MTCLEAFISTDGIAPSLRNDYWREVTRPFCDTTVVSSDKGATLEGTMRIRHLGGLTLGATTFNAQRYKRDRPTIARSGLDHYLVHVVVAGSIHGDFDGRDVVAGPGGICFIDLARAYHCQVDAGQRLAMTVPRAGINQALGARDLHGLVLQAGNPMTRLLKDYLCGFHAVSGQLSASEDAAALEALGTLLSAGLVTAAPVEHSPTSVLGQALRMRVLDYIDHQLTQPDLGPERLMQRFRVSRAHLYRVFADLGGVAHVIKRKRLDAAYARLVDPRHAAQPASQIAAHFGFRDMARFRKSFIARFGLAPDEASDSGRRGCPPATDGDNALSSHFSAHSRP</sequence>
<evidence type="ECO:0000256" key="2">
    <source>
        <dbReference type="ARBA" id="ARBA00023125"/>
    </source>
</evidence>
<dbReference type="EMBL" id="CADIJR010000011">
    <property type="protein sequence ID" value="CAB3636290.1"/>
    <property type="molecule type" value="Genomic_DNA"/>
</dbReference>
<protein>
    <recommendedName>
        <fullName evidence="5">HTH araC/xylS-type domain-containing protein</fullName>
    </recommendedName>
</protein>
<feature type="region of interest" description="Disordered" evidence="4">
    <location>
        <begin position="309"/>
        <end position="339"/>
    </location>
</feature>
<proteinExistence type="predicted"/>
<evidence type="ECO:0000256" key="4">
    <source>
        <dbReference type="SAM" id="MobiDB-lite"/>
    </source>
</evidence>
<organism evidence="6 7">
    <name type="scientific">Achromobacter insuavis</name>
    <dbReference type="NCBI Taxonomy" id="1287735"/>
    <lineage>
        <taxon>Bacteria</taxon>
        <taxon>Pseudomonadati</taxon>
        <taxon>Pseudomonadota</taxon>
        <taxon>Betaproteobacteria</taxon>
        <taxon>Burkholderiales</taxon>
        <taxon>Alcaligenaceae</taxon>
        <taxon>Achromobacter</taxon>
    </lineage>
</organism>
<dbReference type="GO" id="GO:0043565">
    <property type="term" value="F:sequence-specific DNA binding"/>
    <property type="evidence" value="ECO:0007669"/>
    <property type="project" value="InterPro"/>
</dbReference>
<dbReference type="InterPro" id="IPR050204">
    <property type="entry name" value="AraC_XylS_family_regulators"/>
</dbReference>
<dbReference type="PROSITE" id="PS01124">
    <property type="entry name" value="HTH_ARAC_FAMILY_2"/>
    <property type="match status" value="1"/>
</dbReference>
<evidence type="ECO:0000256" key="3">
    <source>
        <dbReference type="ARBA" id="ARBA00023163"/>
    </source>
</evidence>
<evidence type="ECO:0000259" key="5">
    <source>
        <dbReference type="PROSITE" id="PS01124"/>
    </source>
</evidence>
<keyword evidence="1" id="KW-0805">Transcription regulation</keyword>
<dbReference type="AlphaFoldDB" id="A0A6J4ZSC1"/>